<evidence type="ECO:0000256" key="2">
    <source>
        <dbReference type="ARBA" id="ARBA00022527"/>
    </source>
</evidence>
<evidence type="ECO:0000256" key="4">
    <source>
        <dbReference type="ARBA" id="ARBA00022679"/>
    </source>
</evidence>
<reference evidence="10" key="2">
    <citation type="journal article" date="2023" name="Int. J. Mol. Sci.">
        <title>De Novo Assembly and Annotation of 11 Diverse Shrub Willow (Salix) Genomes Reveals Novel Gene Organization in Sex-Linked Regions.</title>
        <authorList>
            <person name="Hyden B."/>
            <person name="Feng K."/>
            <person name="Yates T.B."/>
            <person name="Jawdy S."/>
            <person name="Cereghino C."/>
            <person name="Smart L.B."/>
            <person name="Muchero W."/>
        </authorList>
    </citation>
    <scope>NUCLEOTIDE SEQUENCE</scope>
    <source>
        <tissue evidence="10">Shoot tip</tissue>
    </source>
</reference>
<evidence type="ECO:0000313" key="11">
    <source>
        <dbReference type="Proteomes" id="UP001151752"/>
    </source>
</evidence>
<dbReference type="InterPro" id="IPR011009">
    <property type="entry name" value="Kinase-like_dom_sf"/>
</dbReference>
<keyword evidence="2" id="KW-0723">Serine/threonine-protein kinase</keyword>
<reference evidence="10" key="1">
    <citation type="submission" date="2022-11" db="EMBL/GenBank/DDBJ databases">
        <authorList>
            <person name="Hyden B.L."/>
            <person name="Feng K."/>
            <person name="Yates T."/>
            <person name="Jawdy S."/>
            <person name="Smart L.B."/>
            <person name="Muchero W."/>
        </authorList>
    </citation>
    <scope>NUCLEOTIDE SEQUENCE</scope>
    <source>
        <tissue evidence="10">Shoot tip</tissue>
    </source>
</reference>
<dbReference type="InterPro" id="IPR050205">
    <property type="entry name" value="CDPK_Ser/Thr_kinases"/>
</dbReference>
<keyword evidence="3" id="KW-0597">Phosphoprotein</keyword>
<dbReference type="InterPro" id="IPR018247">
    <property type="entry name" value="EF_Hand_1_Ca_BS"/>
</dbReference>
<comment type="caution">
    <text evidence="10">The sequence shown here is derived from an EMBL/GenBank/DDBJ whole genome shotgun (WGS) entry which is preliminary data.</text>
</comment>
<accession>A0A9Q1APN4</accession>
<dbReference type="PROSITE" id="PS00018">
    <property type="entry name" value="EF_HAND_1"/>
    <property type="match status" value="3"/>
</dbReference>
<evidence type="ECO:0000256" key="3">
    <source>
        <dbReference type="ARBA" id="ARBA00022553"/>
    </source>
</evidence>
<evidence type="ECO:0000256" key="1">
    <source>
        <dbReference type="ARBA" id="ARBA00005354"/>
    </source>
</evidence>
<keyword evidence="7" id="KW-0106">Calcium</keyword>
<dbReference type="CDD" id="cd00051">
    <property type="entry name" value="EFh"/>
    <property type="match status" value="1"/>
</dbReference>
<protein>
    <submittedName>
        <fullName evidence="10">SERINE/THREONINE-PROTEIN KINASE</fullName>
    </submittedName>
</protein>
<evidence type="ECO:0000256" key="8">
    <source>
        <dbReference type="ARBA" id="ARBA00022840"/>
    </source>
</evidence>
<gene>
    <name evidence="10" type="ORF">OIU74_002475</name>
</gene>
<dbReference type="SMART" id="SM00054">
    <property type="entry name" value="EFh"/>
    <property type="match status" value="4"/>
</dbReference>
<keyword evidence="8" id="KW-0067">ATP-binding</keyword>
<keyword evidence="6 10" id="KW-0418">Kinase</keyword>
<proteinExistence type="inferred from homology"/>
<keyword evidence="4" id="KW-0808">Transferase</keyword>
<feature type="domain" description="EF-hand" evidence="9">
    <location>
        <begin position="136"/>
        <end position="171"/>
    </location>
</feature>
<dbReference type="AlphaFoldDB" id="A0A9Q1APN4"/>
<dbReference type="SUPFAM" id="SSF47473">
    <property type="entry name" value="EF-hand"/>
    <property type="match status" value="1"/>
</dbReference>
<dbReference type="PROSITE" id="PS50222">
    <property type="entry name" value="EF_HAND_2"/>
    <property type="match status" value="4"/>
</dbReference>
<evidence type="ECO:0000256" key="5">
    <source>
        <dbReference type="ARBA" id="ARBA00022741"/>
    </source>
</evidence>
<dbReference type="EMBL" id="JAPFFM010000001">
    <property type="protein sequence ID" value="KAJ6778692.1"/>
    <property type="molecule type" value="Genomic_DNA"/>
</dbReference>
<dbReference type="Gene3D" id="1.10.238.10">
    <property type="entry name" value="EF-hand"/>
    <property type="match status" value="2"/>
</dbReference>
<dbReference type="SUPFAM" id="SSF56112">
    <property type="entry name" value="Protein kinase-like (PK-like)"/>
    <property type="match status" value="1"/>
</dbReference>
<keyword evidence="11" id="KW-1185">Reference proteome</keyword>
<dbReference type="PANTHER" id="PTHR24349">
    <property type="entry name" value="SERINE/THREONINE-PROTEIN KINASE"/>
    <property type="match status" value="1"/>
</dbReference>
<dbReference type="Proteomes" id="UP001151752">
    <property type="component" value="Chromosome 16"/>
</dbReference>
<organism evidence="10 11">
    <name type="scientific">Salix koriyanagi</name>
    <dbReference type="NCBI Taxonomy" id="2511006"/>
    <lineage>
        <taxon>Eukaryota</taxon>
        <taxon>Viridiplantae</taxon>
        <taxon>Streptophyta</taxon>
        <taxon>Embryophyta</taxon>
        <taxon>Tracheophyta</taxon>
        <taxon>Spermatophyta</taxon>
        <taxon>Magnoliopsida</taxon>
        <taxon>eudicotyledons</taxon>
        <taxon>Gunneridae</taxon>
        <taxon>Pentapetalae</taxon>
        <taxon>rosids</taxon>
        <taxon>fabids</taxon>
        <taxon>Malpighiales</taxon>
        <taxon>Salicaceae</taxon>
        <taxon>Saliceae</taxon>
        <taxon>Salix</taxon>
    </lineage>
</organism>
<evidence type="ECO:0000256" key="6">
    <source>
        <dbReference type="ARBA" id="ARBA00022777"/>
    </source>
</evidence>
<dbReference type="Pfam" id="PF13499">
    <property type="entry name" value="EF-hand_7"/>
    <property type="match status" value="2"/>
</dbReference>
<feature type="domain" description="EF-hand" evidence="9">
    <location>
        <begin position="172"/>
        <end position="207"/>
    </location>
</feature>
<feature type="domain" description="EF-hand" evidence="9">
    <location>
        <begin position="100"/>
        <end position="135"/>
    </location>
</feature>
<dbReference type="GO" id="GO:0005524">
    <property type="term" value="F:ATP binding"/>
    <property type="evidence" value="ECO:0007669"/>
    <property type="project" value="UniProtKB-KW"/>
</dbReference>
<dbReference type="GO" id="GO:0005509">
    <property type="term" value="F:calcium ion binding"/>
    <property type="evidence" value="ECO:0007669"/>
    <property type="project" value="InterPro"/>
</dbReference>
<dbReference type="Gene3D" id="1.10.510.10">
    <property type="entry name" value="Transferase(Phosphotransferase) domain 1"/>
    <property type="match status" value="1"/>
</dbReference>
<name>A0A9Q1APN4_9ROSI</name>
<dbReference type="InterPro" id="IPR002048">
    <property type="entry name" value="EF_hand_dom"/>
</dbReference>
<feature type="domain" description="EF-hand" evidence="9">
    <location>
        <begin position="64"/>
        <end position="99"/>
    </location>
</feature>
<evidence type="ECO:0000259" key="9">
    <source>
        <dbReference type="PROSITE" id="PS50222"/>
    </source>
</evidence>
<dbReference type="InterPro" id="IPR011992">
    <property type="entry name" value="EF-hand-dom_pair"/>
</dbReference>
<evidence type="ECO:0000256" key="7">
    <source>
        <dbReference type="ARBA" id="ARBA00022837"/>
    </source>
</evidence>
<sequence>MLDPDPKRRLTAQQVLDHPWLQNAKKAPNVSLGETVRSRLKQFTFMNKLKKRALRVIAEHLSVEEAAGIKEGFQLMDTGNKGKINIDELRVGLQKLGQQVPETDLQILMEVGDVDRDGYLDYGEFVAITVHLKKMGNDDHLRKAFEFFDKNQSGHIEIDELRDALADEVDGSNEEVINAIIQDVDTDKDGKISYEEFAAMMKAGTDWRKASRQYSRERFNNLSLKLMRDGSLKLADEGR</sequence>
<evidence type="ECO:0000313" key="10">
    <source>
        <dbReference type="EMBL" id="KAJ6778692.1"/>
    </source>
</evidence>
<keyword evidence="5" id="KW-0547">Nucleotide-binding</keyword>
<dbReference type="GO" id="GO:0004674">
    <property type="term" value="F:protein serine/threonine kinase activity"/>
    <property type="evidence" value="ECO:0007669"/>
    <property type="project" value="UniProtKB-KW"/>
</dbReference>
<dbReference type="FunFam" id="1.10.238.10:FF:000050">
    <property type="entry name" value="Calcium-dependent protein kinase 7"/>
    <property type="match status" value="1"/>
</dbReference>
<comment type="similarity">
    <text evidence="1">Belongs to the protein kinase superfamily. CAMK Ser/Thr protein kinase family. CaMK subfamily.</text>
</comment>